<reference evidence="3" key="1">
    <citation type="journal article" date="2014" name="Int. J. Syst. Evol. Microbiol.">
        <title>Complete genome sequence of Corynebacterium casei LMG S-19264T (=DSM 44701T), isolated from a smear-ripened cheese.</title>
        <authorList>
            <consortium name="US DOE Joint Genome Institute (JGI-PGF)"/>
            <person name="Walter F."/>
            <person name="Albersmeier A."/>
            <person name="Kalinowski J."/>
            <person name="Ruckert C."/>
        </authorList>
    </citation>
    <scope>NUCLEOTIDE SEQUENCE</scope>
    <source>
        <strain evidence="3">KCTC 42651</strain>
    </source>
</reference>
<evidence type="ECO:0000313" key="3">
    <source>
        <dbReference type="EMBL" id="GHD46422.1"/>
    </source>
</evidence>
<dbReference type="InterPro" id="IPR016181">
    <property type="entry name" value="Acyl_CoA_acyltransferase"/>
</dbReference>
<dbReference type="Pfam" id="PF13420">
    <property type="entry name" value="Acetyltransf_4"/>
    <property type="match status" value="1"/>
</dbReference>
<dbReference type="Proteomes" id="UP000630353">
    <property type="component" value="Unassembled WGS sequence"/>
</dbReference>
<evidence type="ECO:0000313" key="4">
    <source>
        <dbReference type="Proteomes" id="UP000630353"/>
    </source>
</evidence>
<sequence>MSLLETDPAGAGAKSLVPTVRDSRDDDVPGMQEIYAFHVLHGLASFEEQPPSVEEMARRRDAVIAAGYPHLVAELDGEVVGYSYASAYRPRPAYRFTVENSVYVRAGLVGRGVGRALLGALIERCEAGPWRQMIAVIGDTANEPSIGLHAAFGFCRTGTLRAVGFKFGRWVDSVIMQRELGEGESTDPRG</sequence>
<dbReference type="CDD" id="cd04301">
    <property type="entry name" value="NAT_SF"/>
    <property type="match status" value="1"/>
</dbReference>
<gene>
    <name evidence="3" type="ORF">GCM10017083_15520</name>
</gene>
<dbReference type="SUPFAM" id="SSF55729">
    <property type="entry name" value="Acyl-CoA N-acyltransferases (Nat)"/>
    <property type="match status" value="1"/>
</dbReference>
<dbReference type="EMBL" id="BMZS01000003">
    <property type="protein sequence ID" value="GHD46422.1"/>
    <property type="molecule type" value="Genomic_DNA"/>
</dbReference>
<dbReference type="PANTHER" id="PTHR43072">
    <property type="entry name" value="N-ACETYLTRANSFERASE"/>
    <property type="match status" value="1"/>
</dbReference>
<reference evidence="3" key="2">
    <citation type="submission" date="2020-09" db="EMBL/GenBank/DDBJ databases">
        <authorList>
            <person name="Sun Q."/>
            <person name="Kim S."/>
        </authorList>
    </citation>
    <scope>NUCLEOTIDE SEQUENCE</scope>
    <source>
        <strain evidence="3">KCTC 42651</strain>
    </source>
</reference>
<organism evidence="3 4">
    <name type="scientific">Thalassobaculum fulvum</name>
    <dbReference type="NCBI Taxonomy" id="1633335"/>
    <lineage>
        <taxon>Bacteria</taxon>
        <taxon>Pseudomonadati</taxon>
        <taxon>Pseudomonadota</taxon>
        <taxon>Alphaproteobacteria</taxon>
        <taxon>Rhodospirillales</taxon>
        <taxon>Thalassobaculaceae</taxon>
        <taxon>Thalassobaculum</taxon>
    </lineage>
</organism>
<feature type="domain" description="N-acetyltransferase" evidence="2">
    <location>
        <begin position="18"/>
        <end position="181"/>
    </location>
</feature>
<dbReference type="InterPro" id="IPR000182">
    <property type="entry name" value="GNAT_dom"/>
</dbReference>
<dbReference type="Gene3D" id="3.40.630.30">
    <property type="match status" value="1"/>
</dbReference>
<dbReference type="PROSITE" id="PS51186">
    <property type="entry name" value="GNAT"/>
    <property type="match status" value="1"/>
</dbReference>
<keyword evidence="4" id="KW-1185">Reference proteome</keyword>
<comment type="caution">
    <text evidence="3">The sequence shown here is derived from an EMBL/GenBank/DDBJ whole genome shotgun (WGS) entry which is preliminary data.</text>
</comment>
<feature type="region of interest" description="Disordered" evidence="1">
    <location>
        <begin position="1"/>
        <end position="23"/>
    </location>
</feature>
<evidence type="ECO:0000256" key="1">
    <source>
        <dbReference type="SAM" id="MobiDB-lite"/>
    </source>
</evidence>
<dbReference type="PANTHER" id="PTHR43072:SF8">
    <property type="entry name" value="ACYLTRANSFERASE FABY-RELATED"/>
    <property type="match status" value="1"/>
</dbReference>
<protein>
    <submittedName>
        <fullName evidence="3">N-acetyltransferase</fullName>
    </submittedName>
</protein>
<dbReference type="RefSeq" id="WP_189988376.1">
    <property type="nucleotide sequence ID" value="NZ_BMZS01000003.1"/>
</dbReference>
<evidence type="ECO:0000259" key="2">
    <source>
        <dbReference type="PROSITE" id="PS51186"/>
    </source>
</evidence>
<accession>A0A918XQ34</accession>
<proteinExistence type="predicted"/>
<name>A0A918XQ34_9PROT</name>
<dbReference type="GO" id="GO:0016747">
    <property type="term" value="F:acyltransferase activity, transferring groups other than amino-acyl groups"/>
    <property type="evidence" value="ECO:0007669"/>
    <property type="project" value="InterPro"/>
</dbReference>
<dbReference type="AlphaFoldDB" id="A0A918XQ34"/>